<feature type="transmembrane region" description="Helical" evidence="1">
    <location>
        <begin position="37"/>
        <end position="56"/>
    </location>
</feature>
<accession>A0AAD1ET57</accession>
<gene>
    <name evidence="2" type="ORF">LBCZ_1820</name>
</gene>
<reference evidence="2 3" key="1">
    <citation type="journal article" date="2013" name="PLoS ONE">
        <title>Genomic Adaptation of the Lactobacillus casei Group.</title>
        <authorList>
            <person name="Toh H."/>
            <person name="Oshima K."/>
            <person name="Nakano A."/>
            <person name="Takahata M."/>
            <person name="Murakami M."/>
            <person name="Takaki T."/>
            <person name="Nishiyama H."/>
            <person name="Igimi S."/>
            <person name="Hattori M."/>
            <person name="Morita H."/>
        </authorList>
    </citation>
    <scope>NUCLEOTIDE SEQUENCE [LARGE SCALE GENOMIC DNA]</scope>
    <source>
        <strain evidence="2 3">ATCC 393</strain>
    </source>
</reference>
<feature type="transmembrane region" description="Helical" evidence="1">
    <location>
        <begin position="63"/>
        <end position="96"/>
    </location>
</feature>
<protein>
    <recommendedName>
        <fullName evidence="4">Polysaccharide polymerase</fullName>
    </recommendedName>
</protein>
<evidence type="ECO:0000313" key="2">
    <source>
        <dbReference type="EMBL" id="BAN74988.1"/>
    </source>
</evidence>
<feature type="transmembrane region" description="Helical" evidence="1">
    <location>
        <begin position="297"/>
        <end position="320"/>
    </location>
</feature>
<keyword evidence="1" id="KW-0472">Membrane</keyword>
<feature type="transmembrane region" description="Helical" evidence="1">
    <location>
        <begin position="108"/>
        <end position="127"/>
    </location>
</feature>
<evidence type="ECO:0008006" key="4">
    <source>
        <dbReference type="Google" id="ProtNLM"/>
    </source>
</evidence>
<organism evidence="2 3">
    <name type="scientific">Lacticaseibacillus casei DSM 20011 = JCM 1134 = ATCC 393</name>
    <dbReference type="NCBI Taxonomy" id="1423732"/>
    <lineage>
        <taxon>Bacteria</taxon>
        <taxon>Bacillati</taxon>
        <taxon>Bacillota</taxon>
        <taxon>Bacilli</taxon>
        <taxon>Lactobacillales</taxon>
        <taxon>Lactobacillaceae</taxon>
        <taxon>Lacticaseibacillus</taxon>
    </lineage>
</organism>
<dbReference type="GeneID" id="45549105"/>
<evidence type="ECO:0000256" key="1">
    <source>
        <dbReference type="SAM" id="Phobius"/>
    </source>
</evidence>
<feature type="transmembrane region" description="Helical" evidence="1">
    <location>
        <begin position="332"/>
        <end position="360"/>
    </location>
</feature>
<proteinExistence type="predicted"/>
<name>A0AAD1ET57_LACCA</name>
<dbReference type="EMBL" id="AP012544">
    <property type="protein sequence ID" value="BAN74988.1"/>
    <property type="molecule type" value="Genomic_DNA"/>
</dbReference>
<feature type="transmembrane region" description="Helical" evidence="1">
    <location>
        <begin position="139"/>
        <end position="162"/>
    </location>
</feature>
<feature type="transmembrane region" description="Helical" evidence="1">
    <location>
        <begin position="9"/>
        <end position="31"/>
    </location>
</feature>
<feature type="transmembrane region" description="Helical" evidence="1">
    <location>
        <begin position="219"/>
        <end position="239"/>
    </location>
</feature>
<keyword evidence="1" id="KW-0812">Transmembrane</keyword>
<evidence type="ECO:0000313" key="3">
    <source>
        <dbReference type="Proteomes" id="UP000015560"/>
    </source>
</evidence>
<dbReference type="RefSeq" id="WP_039639236.1">
    <property type="nucleotide sequence ID" value="NZ_AP012544.1"/>
</dbReference>
<dbReference type="AlphaFoldDB" id="A0AAD1ET57"/>
<feature type="transmembrane region" description="Helical" evidence="1">
    <location>
        <begin position="174"/>
        <end position="207"/>
    </location>
</feature>
<keyword evidence="1" id="KW-1133">Transmembrane helix</keyword>
<dbReference type="Proteomes" id="UP000015560">
    <property type="component" value="Chromosome"/>
</dbReference>
<sequence length="389" mass="44266">MERLSQKTLLLGYAAFVFASIMSLSSWNLFYSKSINFTATMLTVMLVALAIISLLSDWTVKRIVVLLIFGTLLLIYFYLFKLTYMLPILLALIVGTGLDFKSILKYDFFSRLFSVLFVVILSLFSILPKSGYGADISDFHFTIFCYGFTYTNILAFEIGVLFIESLLVLKVREIYRVLLMLLITWLEIKMGYETGAVFCLVGYTIFATTKKRSTRIPNLYLMMSAWLVPFFSFLSIYVASNFSSTDDFWNRVNDLLSGRAEIWQYYYQAMPIKLLGNLQTINQKTMGVVGFGAFDGAFIQFLLTFGVASIFLIFCLFILTSTKKGHLSDKRILSIIILPIVLSGFTETNGFLVTFSPLYFMVSSYLFSVNKLGLKPVTDSRQESLEEVN</sequence>